<dbReference type="EMBL" id="NKUF01000030">
    <property type="protein sequence ID" value="PYD62559.1"/>
    <property type="molecule type" value="Genomic_DNA"/>
</dbReference>
<reference evidence="1 2" key="1">
    <citation type="submission" date="2017-07" db="EMBL/GenBank/DDBJ databases">
        <title>A draft genome sequence of Gluconacetobacter entanii LTH 4560.</title>
        <authorList>
            <person name="Skraban J."/>
            <person name="Cleenwerck I."/>
            <person name="Vandamme P."/>
            <person name="Trcek J."/>
        </authorList>
    </citation>
    <scope>NUCLEOTIDE SEQUENCE [LARGE SCALE GENOMIC DNA]</scope>
    <source>
        <strain evidence="1 2">LTH 4560</strain>
    </source>
</reference>
<name>A0A318PQL2_9PROT</name>
<comment type="caution">
    <text evidence="1">The sequence shown here is derived from an EMBL/GenBank/DDBJ whole genome shotgun (WGS) entry which is preliminary data.</text>
</comment>
<gene>
    <name evidence="1" type="ORF">CFR72_11965</name>
</gene>
<organism evidence="1 2">
    <name type="scientific">Gluconacetobacter entanii</name>
    <dbReference type="NCBI Taxonomy" id="108528"/>
    <lineage>
        <taxon>Bacteria</taxon>
        <taxon>Pseudomonadati</taxon>
        <taxon>Pseudomonadota</taxon>
        <taxon>Alphaproteobacteria</taxon>
        <taxon>Acetobacterales</taxon>
        <taxon>Acetobacteraceae</taxon>
        <taxon>Gluconacetobacter</taxon>
    </lineage>
</organism>
<evidence type="ECO:0000313" key="1">
    <source>
        <dbReference type="EMBL" id="PYD62559.1"/>
    </source>
</evidence>
<dbReference type="Proteomes" id="UP000248301">
    <property type="component" value="Unassembled WGS sequence"/>
</dbReference>
<protein>
    <submittedName>
        <fullName evidence="1">Uncharacterized protein</fullName>
    </submittedName>
</protein>
<proteinExistence type="predicted"/>
<accession>A0A318PQL2</accession>
<evidence type="ECO:0000313" key="2">
    <source>
        <dbReference type="Proteomes" id="UP000248301"/>
    </source>
</evidence>
<sequence>MHHISFVVRHCLSDTEDSKMHFSQMVRSGAAVAALALGAATMPAQAQDTLRVVDARGHQVGILVPAPDVSGVAETSDIAMFDALDRMMARDMAAMEATHRELMAHLGQSMHTIPSVDHNAPNRDASWQSFEVVSIGGPAASCTQTVTMTSNGRSAPIIHTSSTGGNACAALAEPVSVGKPERKDTRIPDLVPAVDTHAVLPGEDTHNGRPL</sequence>
<dbReference type="AlphaFoldDB" id="A0A318PQL2"/>